<proteinExistence type="predicted"/>
<name>A0A8S5UC53_9CAUD</name>
<accession>A0A8S5UC53</accession>
<evidence type="ECO:0000313" key="1">
    <source>
        <dbReference type="EMBL" id="DAF91978.1"/>
    </source>
</evidence>
<dbReference type="EMBL" id="BK016062">
    <property type="protein sequence ID" value="DAF91978.1"/>
    <property type="molecule type" value="Genomic_DNA"/>
</dbReference>
<protein>
    <submittedName>
        <fullName evidence="1">Uncharacterized protein</fullName>
    </submittedName>
</protein>
<organism evidence="1">
    <name type="scientific">Podoviridae sp. ctZkC8</name>
    <dbReference type="NCBI Taxonomy" id="2825259"/>
    <lineage>
        <taxon>Viruses</taxon>
        <taxon>Duplodnaviria</taxon>
        <taxon>Heunggongvirae</taxon>
        <taxon>Uroviricota</taxon>
        <taxon>Caudoviricetes</taxon>
    </lineage>
</organism>
<sequence length="112" mass="12238">MMEAIKEISAIGNDKIIENFFIDGDENKGVDNKKLSKYLKEQLGTRGVSKAVLQSVELDDNGEFSTPLSSVGNASWVESILISKINKDIIDINLPGTSFTQRSVFAIEDGSL</sequence>
<reference evidence="1" key="1">
    <citation type="journal article" date="2021" name="Proc. Natl. Acad. Sci. U.S.A.">
        <title>A Catalog of Tens of Thousands of Viruses from Human Metagenomes Reveals Hidden Associations with Chronic Diseases.</title>
        <authorList>
            <person name="Tisza M.J."/>
            <person name="Buck C.B."/>
        </authorList>
    </citation>
    <scope>NUCLEOTIDE SEQUENCE</scope>
    <source>
        <strain evidence="1">CtZkC8</strain>
    </source>
</reference>